<dbReference type="GO" id="GO:0005886">
    <property type="term" value="C:plasma membrane"/>
    <property type="evidence" value="ECO:0007669"/>
    <property type="project" value="UniProtKB-SubCell"/>
</dbReference>
<feature type="transmembrane region" description="Helical" evidence="8">
    <location>
        <begin position="110"/>
        <end position="133"/>
    </location>
</feature>
<dbReference type="AlphaFoldDB" id="A0A1G8L7S5"/>
<keyword evidence="3 8" id="KW-0813">Transport</keyword>
<evidence type="ECO:0000256" key="6">
    <source>
        <dbReference type="ARBA" id="ARBA00022989"/>
    </source>
</evidence>
<evidence type="ECO:0000313" key="10">
    <source>
        <dbReference type="EMBL" id="SDI51725.1"/>
    </source>
</evidence>
<reference evidence="11" key="1">
    <citation type="submission" date="2016-10" db="EMBL/GenBank/DDBJ databases">
        <authorList>
            <person name="Varghese N."/>
            <person name="Submissions S."/>
        </authorList>
    </citation>
    <scope>NUCLEOTIDE SEQUENCE [LARGE SCALE GENOMIC DNA]</scope>
    <source>
        <strain evidence="11">CCM 7469</strain>
    </source>
</reference>
<organism evidence="10 11">
    <name type="scientific">Pseudomonas panipatensis</name>
    <dbReference type="NCBI Taxonomy" id="428992"/>
    <lineage>
        <taxon>Bacteria</taxon>
        <taxon>Pseudomonadati</taxon>
        <taxon>Pseudomonadota</taxon>
        <taxon>Gammaproteobacteria</taxon>
        <taxon>Pseudomonadales</taxon>
        <taxon>Pseudomonadaceae</taxon>
        <taxon>Pseudomonas</taxon>
    </lineage>
</organism>
<dbReference type="RefSeq" id="WP_090266482.1">
    <property type="nucleotide sequence ID" value="NZ_FNDS01000011.1"/>
</dbReference>
<evidence type="ECO:0000256" key="4">
    <source>
        <dbReference type="ARBA" id="ARBA00022475"/>
    </source>
</evidence>
<sequence>MTTLNLDTALHGSALRRATQRHAWLLLSPMVPALLLVLVTFVIPIGWLFGLSLFDAQGQLTVENYTRLLQPIYVLAFTQTFKVSLIVTVACVLIGYPYAYFMVHGPRRLAGLAMALLLVSLWTSLLVRTYAWLVLLQRRGVVNDLLMSLGIVDAPLALVHNLTGTVIGMTHIMLPYMILPLFAAMKSINPIYLQAASTFGASPSRAFRDVFLPLSLPGLAAGATLVFVLSLGFYVTPALLGGGKVQMLSMRIESDVSMYANWGAASSLGVVLLVATLLILFIVKKIAGLGRRSE</sequence>
<feature type="transmembrane region" description="Helical" evidence="8">
    <location>
        <begin position="259"/>
        <end position="283"/>
    </location>
</feature>
<feature type="domain" description="ABC transmembrane type-1" evidence="9">
    <location>
        <begin position="77"/>
        <end position="283"/>
    </location>
</feature>
<keyword evidence="4" id="KW-1003">Cell membrane</keyword>
<keyword evidence="11" id="KW-1185">Reference proteome</keyword>
<evidence type="ECO:0000256" key="3">
    <source>
        <dbReference type="ARBA" id="ARBA00022448"/>
    </source>
</evidence>
<dbReference type="PROSITE" id="PS50928">
    <property type="entry name" value="ABC_TM1"/>
    <property type="match status" value="1"/>
</dbReference>
<dbReference type="PANTHER" id="PTHR42929:SF5">
    <property type="entry name" value="ABC TRANSPORTER PERMEASE PROTEIN"/>
    <property type="match status" value="1"/>
</dbReference>
<keyword evidence="7 8" id="KW-0472">Membrane</keyword>
<name>A0A1G8L7S5_9PSED</name>
<dbReference type="Gene3D" id="1.10.3720.10">
    <property type="entry name" value="MetI-like"/>
    <property type="match status" value="1"/>
</dbReference>
<dbReference type="Pfam" id="PF00528">
    <property type="entry name" value="BPD_transp_1"/>
    <property type="match status" value="1"/>
</dbReference>
<gene>
    <name evidence="10" type="ORF">SAMN05216272_1118</name>
</gene>
<feature type="transmembrane region" description="Helical" evidence="8">
    <location>
        <begin position="214"/>
        <end position="239"/>
    </location>
</feature>
<accession>A0A1G8L7S5</accession>
<evidence type="ECO:0000256" key="1">
    <source>
        <dbReference type="ARBA" id="ARBA00004651"/>
    </source>
</evidence>
<evidence type="ECO:0000256" key="7">
    <source>
        <dbReference type="ARBA" id="ARBA00023136"/>
    </source>
</evidence>
<evidence type="ECO:0000256" key="2">
    <source>
        <dbReference type="ARBA" id="ARBA00007069"/>
    </source>
</evidence>
<comment type="similarity">
    <text evidence="2">Belongs to the binding-protein-dependent transport system permease family. CysTW subfamily.</text>
</comment>
<evidence type="ECO:0000313" key="11">
    <source>
        <dbReference type="Proteomes" id="UP000199636"/>
    </source>
</evidence>
<dbReference type="EMBL" id="FNDS01000011">
    <property type="protein sequence ID" value="SDI51725.1"/>
    <property type="molecule type" value="Genomic_DNA"/>
</dbReference>
<feature type="transmembrane region" description="Helical" evidence="8">
    <location>
        <begin position="30"/>
        <end position="51"/>
    </location>
</feature>
<dbReference type="STRING" id="428992.SAMN05216272_1118"/>
<dbReference type="Proteomes" id="UP000199636">
    <property type="component" value="Unassembled WGS sequence"/>
</dbReference>
<evidence type="ECO:0000259" key="9">
    <source>
        <dbReference type="PROSITE" id="PS50928"/>
    </source>
</evidence>
<keyword evidence="6 8" id="KW-1133">Transmembrane helix</keyword>
<comment type="subcellular location">
    <subcellularLocation>
        <location evidence="1 8">Cell membrane</location>
        <topology evidence="1 8">Multi-pass membrane protein</topology>
    </subcellularLocation>
</comment>
<evidence type="ECO:0000256" key="5">
    <source>
        <dbReference type="ARBA" id="ARBA00022692"/>
    </source>
</evidence>
<dbReference type="PANTHER" id="PTHR42929">
    <property type="entry name" value="INNER MEMBRANE ABC TRANSPORTER PERMEASE PROTEIN YDCU-RELATED-RELATED"/>
    <property type="match status" value="1"/>
</dbReference>
<protein>
    <submittedName>
        <fullName evidence="10">Putative spermidine/putrescine transport system permease protein/spermidine/putrescine transport system permease protein</fullName>
    </submittedName>
</protein>
<dbReference type="InterPro" id="IPR035906">
    <property type="entry name" value="MetI-like_sf"/>
</dbReference>
<feature type="transmembrane region" description="Helical" evidence="8">
    <location>
        <begin position="72"/>
        <end position="98"/>
    </location>
</feature>
<proteinExistence type="inferred from homology"/>
<dbReference type="InterPro" id="IPR000515">
    <property type="entry name" value="MetI-like"/>
</dbReference>
<dbReference type="SUPFAM" id="SSF161098">
    <property type="entry name" value="MetI-like"/>
    <property type="match status" value="1"/>
</dbReference>
<dbReference type="GO" id="GO:0055085">
    <property type="term" value="P:transmembrane transport"/>
    <property type="evidence" value="ECO:0007669"/>
    <property type="project" value="InterPro"/>
</dbReference>
<evidence type="ECO:0000256" key="8">
    <source>
        <dbReference type="RuleBase" id="RU363032"/>
    </source>
</evidence>
<dbReference type="CDD" id="cd06261">
    <property type="entry name" value="TM_PBP2"/>
    <property type="match status" value="1"/>
</dbReference>
<keyword evidence="5 8" id="KW-0812">Transmembrane</keyword>
<dbReference type="OrthoDB" id="9807047at2"/>